<name>A0AAU9NWV5_9ASTR</name>
<keyword evidence="2" id="KW-1185">Reference proteome</keyword>
<dbReference type="EMBL" id="CAKMRJ010005412">
    <property type="protein sequence ID" value="CAH1442451.1"/>
    <property type="molecule type" value="Genomic_DNA"/>
</dbReference>
<accession>A0AAU9NWV5</accession>
<proteinExistence type="predicted"/>
<dbReference type="AlphaFoldDB" id="A0AAU9NWV5"/>
<organism evidence="1 2">
    <name type="scientific">Lactuca virosa</name>
    <dbReference type="NCBI Taxonomy" id="75947"/>
    <lineage>
        <taxon>Eukaryota</taxon>
        <taxon>Viridiplantae</taxon>
        <taxon>Streptophyta</taxon>
        <taxon>Embryophyta</taxon>
        <taxon>Tracheophyta</taxon>
        <taxon>Spermatophyta</taxon>
        <taxon>Magnoliopsida</taxon>
        <taxon>eudicotyledons</taxon>
        <taxon>Gunneridae</taxon>
        <taxon>Pentapetalae</taxon>
        <taxon>asterids</taxon>
        <taxon>campanulids</taxon>
        <taxon>Asterales</taxon>
        <taxon>Asteraceae</taxon>
        <taxon>Cichorioideae</taxon>
        <taxon>Cichorieae</taxon>
        <taxon>Lactucinae</taxon>
        <taxon>Lactuca</taxon>
    </lineage>
</organism>
<gene>
    <name evidence="1" type="ORF">LVIROSA_LOCUS28437</name>
</gene>
<evidence type="ECO:0000313" key="1">
    <source>
        <dbReference type="EMBL" id="CAH1442451.1"/>
    </source>
</evidence>
<protein>
    <submittedName>
        <fullName evidence="1">Uncharacterized protein</fullName>
    </submittedName>
</protein>
<dbReference type="Proteomes" id="UP001157418">
    <property type="component" value="Unassembled WGS sequence"/>
</dbReference>
<sequence>MYGSETSKRSDSDYIASDTRVRINLNDDDIVEISPPSRPIGRDKARRKGKGRSTIWGFDYYTFLHCFYTD</sequence>
<reference evidence="1 2" key="1">
    <citation type="submission" date="2022-01" db="EMBL/GenBank/DDBJ databases">
        <authorList>
            <person name="Xiong W."/>
            <person name="Schranz E."/>
        </authorList>
    </citation>
    <scope>NUCLEOTIDE SEQUENCE [LARGE SCALE GENOMIC DNA]</scope>
</reference>
<comment type="caution">
    <text evidence="1">The sequence shown here is derived from an EMBL/GenBank/DDBJ whole genome shotgun (WGS) entry which is preliminary data.</text>
</comment>
<evidence type="ECO:0000313" key="2">
    <source>
        <dbReference type="Proteomes" id="UP001157418"/>
    </source>
</evidence>